<dbReference type="PANTHER" id="PTHR34139:SF1">
    <property type="entry name" value="RNASE MJ1380-RELATED"/>
    <property type="match status" value="1"/>
</dbReference>
<gene>
    <name evidence="6" type="ORF">GTU77_03550</name>
</gene>
<keyword evidence="1" id="KW-0597">Phosphoprotein</keyword>
<sequence length="131" mass="14818">MGEKLTNRPALSLILQYIDEANRTGEEARNDFAVFVQTATYYNSISMNIMTIGELVAQLSTNLKNLYTDIPWKQIIGMRNYFAHGYRVMTPADIWETYKSDLPALATVVNRILEETDAELLDAIADGRTHA</sequence>
<evidence type="ECO:0000256" key="3">
    <source>
        <dbReference type="ARBA" id="ARBA00022722"/>
    </source>
</evidence>
<evidence type="ECO:0000256" key="2">
    <source>
        <dbReference type="ARBA" id="ARBA00022649"/>
    </source>
</evidence>
<dbReference type="AlphaFoldDB" id="A0AAJ2YYK1"/>
<evidence type="ECO:0000256" key="1">
    <source>
        <dbReference type="ARBA" id="ARBA00022553"/>
    </source>
</evidence>
<keyword evidence="5" id="KW-0378">Hydrolase</keyword>
<keyword evidence="3" id="KW-0540">Nuclease</keyword>
<keyword evidence="4" id="KW-0547">Nucleotide-binding</keyword>
<dbReference type="GO" id="GO:0110001">
    <property type="term" value="C:toxin-antitoxin complex"/>
    <property type="evidence" value="ECO:0007669"/>
    <property type="project" value="InterPro"/>
</dbReference>
<dbReference type="RefSeq" id="WP_161690568.1">
    <property type="nucleotide sequence ID" value="NZ_JAAAMQ010000004.1"/>
</dbReference>
<comment type="caution">
    <text evidence="6">The sequence shown here is derived from an EMBL/GenBank/DDBJ whole genome shotgun (WGS) entry which is preliminary data.</text>
</comment>
<accession>A0AAJ2YYK1</accession>
<evidence type="ECO:0000313" key="7">
    <source>
        <dbReference type="Proteomes" id="UP000719917"/>
    </source>
</evidence>
<dbReference type="InterPro" id="IPR008201">
    <property type="entry name" value="HepT-like"/>
</dbReference>
<evidence type="ECO:0000313" key="6">
    <source>
        <dbReference type="EMBL" id="NBA11288.1"/>
    </source>
</evidence>
<evidence type="ECO:0000256" key="5">
    <source>
        <dbReference type="ARBA" id="ARBA00022801"/>
    </source>
</evidence>
<dbReference type="GO" id="GO:0004540">
    <property type="term" value="F:RNA nuclease activity"/>
    <property type="evidence" value="ECO:0007669"/>
    <property type="project" value="InterPro"/>
</dbReference>
<dbReference type="Proteomes" id="UP000719917">
    <property type="component" value="Unassembled WGS sequence"/>
</dbReference>
<dbReference type="GO" id="GO:0016787">
    <property type="term" value="F:hydrolase activity"/>
    <property type="evidence" value="ECO:0007669"/>
    <property type="project" value="UniProtKB-KW"/>
</dbReference>
<evidence type="ECO:0000256" key="4">
    <source>
        <dbReference type="ARBA" id="ARBA00022741"/>
    </source>
</evidence>
<reference evidence="6" key="1">
    <citation type="submission" date="2020-01" db="EMBL/GenBank/DDBJ databases">
        <title>First Reported Case and Whole Genome of Weissella confusa in an Equid.</title>
        <authorList>
            <person name="Little S.V."/>
            <person name="Lawhon S.D."/>
        </authorList>
    </citation>
    <scope>NUCLEOTIDE SEQUENCE</scope>
    <source>
        <strain evidence="6">718955</strain>
    </source>
</reference>
<dbReference type="GO" id="GO:0000166">
    <property type="term" value="F:nucleotide binding"/>
    <property type="evidence" value="ECO:0007669"/>
    <property type="project" value="UniProtKB-KW"/>
</dbReference>
<name>A0AAJ2YYK1_WEICO</name>
<dbReference type="InterPro" id="IPR051813">
    <property type="entry name" value="HepT_RNase_toxin"/>
</dbReference>
<organism evidence="6 7">
    <name type="scientific">Weissella confusa</name>
    <name type="common">Lactobacillus confusus</name>
    <dbReference type="NCBI Taxonomy" id="1583"/>
    <lineage>
        <taxon>Bacteria</taxon>
        <taxon>Bacillati</taxon>
        <taxon>Bacillota</taxon>
        <taxon>Bacilli</taxon>
        <taxon>Lactobacillales</taxon>
        <taxon>Lactobacillaceae</taxon>
        <taxon>Weissella</taxon>
    </lineage>
</organism>
<dbReference type="PANTHER" id="PTHR34139">
    <property type="entry name" value="UPF0331 PROTEIN MJ0127"/>
    <property type="match status" value="1"/>
</dbReference>
<proteinExistence type="predicted"/>
<keyword evidence="2" id="KW-1277">Toxin-antitoxin system</keyword>
<protein>
    <submittedName>
        <fullName evidence="6">DUF86 domain-containing protein</fullName>
    </submittedName>
</protein>
<dbReference type="Pfam" id="PF01934">
    <property type="entry name" value="HepT-like"/>
    <property type="match status" value="1"/>
</dbReference>
<dbReference type="EMBL" id="JAAAMQ010000004">
    <property type="protein sequence ID" value="NBA11288.1"/>
    <property type="molecule type" value="Genomic_DNA"/>
</dbReference>